<name>A0A1L8RKN8_9ENTE</name>
<dbReference type="SUPFAM" id="SSF50151">
    <property type="entry name" value="SacY-like RNA-binding domain"/>
    <property type="match status" value="1"/>
</dbReference>
<evidence type="ECO:0000259" key="2">
    <source>
        <dbReference type="PROSITE" id="PS51372"/>
    </source>
</evidence>
<sequence length="275" mass="31884">MYIKKVFNNNTVLVGDHKGLERIVLGRGIAFGKKTGQVIDERQIEKVFVVDSSETRERFVQLLDEVPVNHLELVNKVLKQAEQELHCQFSELTYIGLTDHINYALHRFREGHLVKNALLWEIKKFYPQEFQAAVSALALINYDENIQLPEDEAGFIALHFVNGQQKEAMDQTVLTTEIIQKVSLLLEDALGIQLDEDSLNYMRFVTHLRFFIQRITSQKARLKEVPPMYEQVQTFYPQAAEAVALVTGYLQEKLACEVYPEEEMYLILHVQRLMK</sequence>
<dbReference type="STRING" id="214095.RU97_GL000559"/>
<feature type="domain" description="PRD" evidence="2">
    <location>
        <begin position="65"/>
        <end position="170"/>
    </location>
</feature>
<dbReference type="SUPFAM" id="SSF63520">
    <property type="entry name" value="PTS-regulatory domain, PRD"/>
    <property type="match status" value="2"/>
</dbReference>
<keyword evidence="4" id="KW-1185">Reference proteome</keyword>
<dbReference type="InterPro" id="IPR036650">
    <property type="entry name" value="CAT_RNA-bd_dom_sf"/>
</dbReference>
<dbReference type="GO" id="GO:0006355">
    <property type="term" value="P:regulation of DNA-templated transcription"/>
    <property type="evidence" value="ECO:0007669"/>
    <property type="project" value="InterPro"/>
</dbReference>
<dbReference type="RefSeq" id="WP_067392721.1">
    <property type="nucleotide sequence ID" value="NZ_JXKH01000001.1"/>
</dbReference>
<dbReference type="AlphaFoldDB" id="A0A1L8RKN8"/>
<dbReference type="PANTHER" id="PTHR30185">
    <property type="entry name" value="CRYPTIC BETA-GLUCOSIDE BGL OPERON ANTITERMINATOR"/>
    <property type="match status" value="1"/>
</dbReference>
<reference evidence="3 4" key="1">
    <citation type="submission" date="2014-12" db="EMBL/GenBank/DDBJ databases">
        <title>Draft genome sequences of 29 type strains of Enterococci.</title>
        <authorList>
            <person name="Zhong Z."/>
            <person name="Sun Z."/>
            <person name="Liu W."/>
            <person name="Zhang W."/>
            <person name="Zhang H."/>
        </authorList>
    </citation>
    <scope>NUCLEOTIDE SEQUENCE [LARGE SCALE GENOMIC DNA]</scope>
    <source>
        <strain evidence="3 4">DSM 17029</strain>
    </source>
</reference>
<dbReference type="SMART" id="SM01061">
    <property type="entry name" value="CAT_RBD"/>
    <property type="match status" value="1"/>
</dbReference>
<dbReference type="EMBL" id="JXKH01000001">
    <property type="protein sequence ID" value="OJG20326.1"/>
    <property type="molecule type" value="Genomic_DNA"/>
</dbReference>
<evidence type="ECO:0000313" key="4">
    <source>
        <dbReference type="Proteomes" id="UP000181884"/>
    </source>
</evidence>
<dbReference type="Gene3D" id="1.10.1790.10">
    <property type="entry name" value="PRD domain"/>
    <property type="match status" value="2"/>
</dbReference>
<dbReference type="GO" id="GO:0003723">
    <property type="term" value="F:RNA binding"/>
    <property type="evidence" value="ECO:0007669"/>
    <property type="project" value="InterPro"/>
</dbReference>
<comment type="caution">
    <text evidence="3">The sequence shown here is derived from an EMBL/GenBank/DDBJ whole genome shotgun (WGS) entry which is preliminary data.</text>
</comment>
<dbReference type="Gene3D" id="2.30.24.10">
    <property type="entry name" value="CAT RNA-binding domain"/>
    <property type="match status" value="1"/>
</dbReference>
<organism evidence="3 4">
    <name type="scientific">Enterococcus canis</name>
    <dbReference type="NCBI Taxonomy" id="214095"/>
    <lineage>
        <taxon>Bacteria</taxon>
        <taxon>Bacillati</taxon>
        <taxon>Bacillota</taxon>
        <taxon>Bacilli</taxon>
        <taxon>Lactobacillales</taxon>
        <taxon>Enterococcaceae</taxon>
        <taxon>Enterococcus</taxon>
    </lineage>
</organism>
<dbReference type="InterPro" id="IPR004341">
    <property type="entry name" value="CAT_RNA-bd_dom"/>
</dbReference>
<proteinExistence type="predicted"/>
<feature type="domain" description="PRD" evidence="2">
    <location>
        <begin position="171"/>
        <end position="275"/>
    </location>
</feature>
<dbReference type="InterPro" id="IPR050661">
    <property type="entry name" value="BglG_antiterminators"/>
</dbReference>
<protein>
    <submittedName>
        <fullName evidence="3">Transcription antiterminator</fullName>
    </submittedName>
</protein>
<dbReference type="PROSITE" id="PS51372">
    <property type="entry name" value="PRD_2"/>
    <property type="match status" value="2"/>
</dbReference>
<dbReference type="InterPro" id="IPR036634">
    <property type="entry name" value="PRD_sf"/>
</dbReference>
<dbReference type="InterPro" id="IPR011608">
    <property type="entry name" value="PRD"/>
</dbReference>
<dbReference type="Proteomes" id="UP000181884">
    <property type="component" value="Unassembled WGS sequence"/>
</dbReference>
<dbReference type="PANTHER" id="PTHR30185:SF15">
    <property type="entry name" value="CRYPTIC BETA-GLUCOSIDE BGL OPERON ANTITERMINATOR"/>
    <property type="match status" value="1"/>
</dbReference>
<dbReference type="Pfam" id="PF03123">
    <property type="entry name" value="CAT_RBD"/>
    <property type="match status" value="1"/>
</dbReference>
<dbReference type="Pfam" id="PF00874">
    <property type="entry name" value="PRD"/>
    <property type="match status" value="2"/>
</dbReference>
<evidence type="ECO:0000313" key="3">
    <source>
        <dbReference type="EMBL" id="OJG20326.1"/>
    </source>
</evidence>
<evidence type="ECO:0000256" key="1">
    <source>
        <dbReference type="ARBA" id="ARBA00022737"/>
    </source>
</evidence>
<gene>
    <name evidence="3" type="ORF">RU97_GL000559</name>
</gene>
<accession>A0A1L8RKN8</accession>
<dbReference type="NCBIfam" id="NF046042">
    <property type="entry name" value="LicT"/>
    <property type="match status" value="1"/>
</dbReference>
<keyword evidence="1" id="KW-0677">Repeat</keyword>